<keyword evidence="2" id="KW-1185">Reference proteome</keyword>
<name>A0A7T1ANE6_ATRLM</name>
<dbReference type="KEGG" id="alam:RT761_02340"/>
<reference evidence="1 2" key="1">
    <citation type="journal article" date="2021" name="Nat. Commun.">
        <title>Isolation of a member of the candidate phylum Atribacteria reveals a unique cell membrane structure.</title>
        <authorList>
            <person name="Taiki K."/>
            <person name="Nobu M.K."/>
            <person name="Kusada H."/>
            <person name="Meng X.-Y."/>
            <person name="Hosoki N."/>
            <person name="Uematsu K."/>
            <person name="Yoshioka H."/>
            <person name="Kamagata Y."/>
            <person name="Tamaki H."/>
        </authorList>
    </citation>
    <scope>NUCLEOTIDE SEQUENCE [LARGE SCALE GENOMIC DNA]</scope>
    <source>
        <strain evidence="1 2">RT761</strain>
    </source>
</reference>
<gene>
    <name evidence="1" type="ORF">RT761_02340</name>
</gene>
<evidence type="ECO:0000313" key="2">
    <source>
        <dbReference type="Proteomes" id="UP000594463"/>
    </source>
</evidence>
<dbReference type="InterPro" id="IPR022028">
    <property type="entry name" value="DUF3604"/>
</dbReference>
<dbReference type="EMBL" id="CP065383">
    <property type="protein sequence ID" value="QPM69112.1"/>
    <property type="molecule type" value="Genomic_DNA"/>
</dbReference>
<evidence type="ECO:0008006" key="3">
    <source>
        <dbReference type="Google" id="ProtNLM"/>
    </source>
</evidence>
<accession>A0A7T1ANE6</accession>
<sequence length="631" mass="72179">MSGIKNNNGFAILKPNRPIQAGEFGTWILKYICGKKKLVPGSVIKITLPRIWSNFQINDPKGEGYTTITISKNIKYDLYISYSEMAAAFQHLFIKIIDGYLSEGDVIQIIYGNKQFGSIGSQAQKIVEDYFVKDESWWGMPTTYFHTSVDYMGNSQFISLQDNHLWNPSIIPAKPWKIVFTGHSILSTKENTNFVLYGIDEFGNKVDLEPTDTIIFKHDPNLKCNLSNPNMRFHDGTWIIENIAFSEPGLYRLKTIFNDEIVAESNPIRVQENPEERIYWGDIHIHSNFCDGRKHPIEIYQYCRDIVKLDFASVSSHDWGPLMDDEGWQQLQKITNQFNEKGKFSTLIGYEWTNWEDNGNRNVYYADDSGPLFRYKVGSSKGLEKADIDERYRTAQKLWKALEGKEVLVIPHHSLAAMDNTINEELEPVIEIYSCWGSSEYRGNPLWNSDINSVPSGMRSPNKSLSVQEILEKGHKLGFIAGSDNHGGMPGGYHRSPYLNLSLKGGLTAVIAKNLSRKNIFNGIKRRYCYATTGARILLNFAVNRTRMGSVVNYNKSKNPYEISFEINGTDIIKQVDLVKNNQVIYQWFPGGKDFKNSYVEKGNIAKGTYYYLRVTQEDEEIAWSSPVWID</sequence>
<dbReference type="SUPFAM" id="SSF89550">
    <property type="entry name" value="PHP domain-like"/>
    <property type="match status" value="1"/>
</dbReference>
<dbReference type="Gene3D" id="3.20.20.140">
    <property type="entry name" value="Metal-dependent hydrolases"/>
    <property type="match status" value="1"/>
</dbReference>
<dbReference type="AlphaFoldDB" id="A0A7T1ANE6"/>
<organism evidence="1 2">
    <name type="scientific">Atribacter laminatus</name>
    <dbReference type="NCBI Taxonomy" id="2847778"/>
    <lineage>
        <taxon>Bacteria</taxon>
        <taxon>Pseudomonadati</taxon>
        <taxon>Atribacterota</taxon>
        <taxon>Atribacteria</taxon>
        <taxon>Atribacterales</taxon>
        <taxon>Atribacteraceae</taxon>
        <taxon>Atribacter</taxon>
    </lineage>
</organism>
<evidence type="ECO:0000313" key="1">
    <source>
        <dbReference type="EMBL" id="QPM69112.1"/>
    </source>
</evidence>
<dbReference type="InterPro" id="IPR016195">
    <property type="entry name" value="Pol/histidinol_Pase-like"/>
</dbReference>
<proteinExistence type="predicted"/>
<dbReference type="Pfam" id="PF12228">
    <property type="entry name" value="DUF3604"/>
    <property type="match status" value="2"/>
</dbReference>
<dbReference type="Proteomes" id="UP000594463">
    <property type="component" value="Chromosome"/>
</dbReference>
<dbReference type="RefSeq" id="WP_218111594.1">
    <property type="nucleotide sequence ID" value="NZ_CP065383.1"/>
</dbReference>
<protein>
    <recommendedName>
        <fullName evidence="3">DUF3604 domain-containing protein</fullName>
    </recommendedName>
</protein>